<dbReference type="RefSeq" id="WP_234564430.1">
    <property type="nucleotide sequence ID" value="NZ_JAJTTD010000011.1"/>
</dbReference>
<evidence type="ECO:0000256" key="5">
    <source>
        <dbReference type="SAM" id="SignalP"/>
    </source>
</evidence>
<dbReference type="InterPro" id="IPR036881">
    <property type="entry name" value="Glyco_hydro_3_C_sf"/>
</dbReference>
<feature type="domain" description="Fibronectin type III-like" evidence="6">
    <location>
        <begin position="672"/>
        <end position="742"/>
    </location>
</feature>
<accession>A0AAW5I527</accession>
<dbReference type="InterPro" id="IPR001764">
    <property type="entry name" value="Glyco_hydro_3_N"/>
</dbReference>
<dbReference type="InterPro" id="IPR019800">
    <property type="entry name" value="Glyco_hydro_3_AS"/>
</dbReference>
<evidence type="ECO:0000313" key="8">
    <source>
        <dbReference type="Proteomes" id="UP001206014"/>
    </source>
</evidence>
<evidence type="ECO:0000256" key="2">
    <source>
        <dbReference type="ARBA" id="ARBA00022801"/>
    </source>
</evidence>
<keyword evidence="3" id="KW-0119">Carbohydrate metabolism</keyword>
<proteinExistence type="inferred from homology"/>
<evidence type="ECO:0000313" key="7">
    <source>
        <dbReference type="EMBL" id="MCP9501842.1"/>
    </source>
</evidence>
<dbReference type="Gene3D" id="2.60.40.10">
    <property type="entry name" value="Immunoglobulins"/>
    <property type="match status" value="1"/>
</dbReference>
<dbReference type="EMBL" id="JANDXR010000011">
    <property type="protein sequence ID" value="MCP9501842.1"/>
    <property type="molecule type" value="Genomic_DNA"/>
</dbReference>
<dbReference type="InterPro" id="IPR026891">
    <property type="entry name" value="Fn3-like"/>
</dbReference>
<evidence type="ECO:0000256" key="4">
    <source>
        <dbReference type="RuleBase" id="RU361161"/>
    </source>
</evidence>
<dbReference type="SUPFAM" id="SSF52279">
    <property type="entry name" value="Beta-D-glucan exohydrolase, C-terminal domain"/>
    <property type="match status" value="1"/>
</dbReference>
<dbReference type="Gene3D" id="3.40.50.1700">
    <property type="entry name" value="Glycoside hydrolase family 3 C-terminal domain"/>
    <property type="match status" value="1"/>
</dbReference>
<gene>
    <name evidence="7" type="ORF">NND11_09830</name>
</gene>
<dbReference type="InterPro" id="IPR002772">
    <property type="entry name" value="Glyco_hydro_3_C"/>
</dbReference>
<dbReference type="PANTHER" id="PTHR42715">
    <property type="entry name" value="BETA-GLUCOSIDASE"/>
    <property type="match status" value="1"/>
</dbReference>
<dbReference type="GO" id="GO:0005975">
    <property type="term" value="P:carbohydrate metabolic process"/>
    <property type="evidence" value="ECO:0007669"/>
    <property type="project" value="InterPro"/>
</dbReference>
<dbReference type="PANTHER" id="PTHR42715:SF10">
    <property type="entry name" value="BETA-GLUCOSIDASE"/>
    <property type="match status" value="1"/>
</dbReference>
<dbReference type="InterPro" id="IPR036962">
    <property type="entry name" value="Glyco_hydro_3_N_sf"/>
</dbReference>
<dbReference type="PRINTS" id="PR00133">
    <property type="entry name" value="GLHYDRLASE3"/>
</dbReference>
<sequence>MKQFILSCVLSVAAIAPSQAQQTTRRLPVYLDQTKPVEQRIDDAISRMTLAEKIRIIHAQSKFSSAGVPRLGFPDFWTDDGPHGVRPDVLWDEWEQAGQTNDSCVAFPALTCLAASWNPQMSRIYGEALGEEALYRGKDMILGPGVNIYRTPLNGRNFEYMGEDPFLASIMVVPYIQGLQSKGVSACVKHYCLNNDEEYRHQVNVIVSDRALHEIYLPAFKAAVEKGKTWGIMGAYNLYKNEHNCHNQWTLNKILKGDWKYDGVVVSDWGGAHDLEQSVKNGLDMEFGTWTDGLTMGATNAYDNYYLSMPYMKAIQEGKFTQKELDDKVRRVLRLFYRTTMNPNRPHGFLCSESHYTAARQIAEEGIVLLQNRNNVLPINIQKAKRVLVVGENAIKMMTVGGGSSSLKVQREISPLDGLKTRLGKDGIEVDYARGYVGDVTGNYNGVTTGQNLEDKRSEAELIAEAVEKAKTADYVIMFGGLNKSDFQDCEGHDRKHYELPYHQDKLIEALAKANRNFVYVNISGNAVAMPWKAKVAGIVQGWFIGSESGEALASILTGDANPSGKLPFTWVNSLKETGAHALNTYPGTWRQEGGAGTKGNIIDEEYKEGIYVGYRWTDKERIKPTFAFGHGLSYTQFALSNLRSDKVQMKQDGTITFTVNVKNTGKRAGAETVQLYIHDVKSSVDRPQKELKGFQKVYLQPGESKDISITISKEALSFYDEASSSWKAEAGKFEALVGNAADNLKLKKAFELF</sequence>
<dbReference type="Gene3D" id="3.20.20.300">
    <property type="entry name" value="Glycoside hydrolase, family 3, N-terminal domain"/>
    <property type="match status" value="1"/>
</dbReference>
<dbReference type="Pfam" id="PF01915">
    <property type="entry name" value="Glyco_hydro_3_C"/>
    <property type="match status" value="1"/>
</dbReference>
<feature type="signal peptide" evidence="5">
    <location>
        <begin position="1"/>
        <end position="20"/>
    </location>
</feature>
<dbReference type="InterPro" id="IPR013783">
    <property type="entry name" value="Ig-like_fold"/>
</dbReference>
<keyword evidence="5" id="KW-0732">Signal</keyword>
<dbReference type="SMART" id="SM01217">
    <property type="entry name" value="Fn3_like"/>
    <property type="match status" value="1"/>
</dbReference>
<keyword evidence="2 4" id="KW-0378">Hydrolase</keyword>
<keyword evidence="4" id="KW-0326">Glycosidase</keyword>
<name>A0AAW5I527_9BACT</name>
<evidence type="ECO:0000259" key="6">
    <source>
        <dbReference type="SMART" id="SM01217"/>
    </source>
</evidence>
<comment type="caution">
    <text evidence="7">The sequence shown here is derived from an EMBL/GenBank/DDBJ whole genome shotgun (WGS) entry which is preliminary data.</text>
</comment>
<dbReference type="SUPFAM" id="SSF51445">
    <property type="entry name" value="(Trans)glycosidases"/>
    <property type="match status" value="1"/>
</dbReference>
<dbReference type="PROSITE" id="PS00775">
    <property type="entry name" value="GLYCOSYL_HYDROL_F3"/>
    <property type="match status" value="1"/>
</dbReference>
<evidence type="ECO:0000256" key="1">
    <source>
        <dbReference type="ARBA" id="ARBA00005336"/>
    </source>
</evidence>
<protein>
    <submittedName>
        <fullName evidence="7">Glycoside hydrolase family 3 C-terminal domain-containing protein</fullName>
    </submittedName>
</protein>
<dbReference type="AlphaFoldDB" id="A0AAW5I527"/>
<dbReference type="Proteomes" id="UP001206014">
    <property type="component" value="Unassembled WGS sequence"/>
</dbReference>
<dbReference type="InterPro" id="IPR050288">
    <property type="entry name" value="Cellulose_deg_GH3"/>
</dbReference>
<comment type="similarity">
    <text evidence="1 4">Belongs to the glycosyl hydrolase 3 family.</text>
</comment>
<feature type="chain" id="PRO_5043812070" evidence="5">
    <location>
        <begin position="21"/>
        <end position="754"/>
    </location>
</feature>
<dbReference type="Pfam" id="PF14310">
    <property type="entry name" value="Fn3-like"/>
    <property type="match status" value="1"/>
</dbReference>
<organism evidence="7 8">
    <name type="scientific">Segatella copri</name>
    <dbReference type="NCBI Taxonomy" id="165179"/>
    <lineage>
        <taxon>Bacteria</taxon>
        <taxon>Pseudomonadati</taxon>
        <taxon>Bacteroidota</taxon>
        <taxon>Bacteroidia</taxon>
        <taxon>Bacteroidales</taxon>
        <taxon>Prevotellaceae</taxon>
        <taxon>Segatella</taxon>
    </lineage>
</organism>
<evidence type="ECO:0000256" key="3">
    <source>
        <dbReference type="ARBA" id="ARBA00023277"/>
    </source>
</evidence>
<dbReference type="InterPro" id="IPR017853">
    <property type="entry name" value="GH"/>
</dbReference>
<dbReference type="Pfam" id="PF00933">
    <property type="entry name" value="Glyco_hydro_3"/>
    <property type="match status" value="1"/>
</dbReference>
<dbReference type="FunFam" id="2.60.40.10:FF:000495">
    <property type="entry name" value="Periplasmic beta-glucosidase"/>
    <property type="match status" value="1"/>
</dbReference>
<dbReference type="GO" id="GO:0008422">
    <property type="term" value="F:beta-glucosidase activity"/>
    <property type="evidence" value="ECO:0007669"/>
    <property type="project" value="UniProtKB-ARBA"/>
</dbReference>
<reference evidence="7" key="1">
    <citation type="submission" date="2022-07" db="EMBL/GenBank/DDBJ databases">
        <title>Prevotella copri.</title>
        <authorList>
            <person name="Yang C."/>
        </authorList>
    </citation>
    <scope>NUCLEOTIDE SEQUENCE</scope>
    <source>
        <strain evidence="7">HF88</strain>
    </source>
</reference>